<evidence type="ECO:0000256" key="18">
    <source>
        <dbReference type="PIRSR" id="PIRSR641708-1"/>
    </source>
</evidence>
<dbReference type="InterPro" id="IPR020097">
    <property type="entry name" value="PsdUridine_synth_TruA_a/b_dom"/>
</dbReference>
<evidence type="ECO:0000259" key="21">
    <source>
        <dbReference type="Pfam" id="PF01416"/>
    </source>
</evidence>
<dbReference type="GO" id="GO:0160147">
    <property type="term" value="F:tRNA pseudouridine(38-40) synthase activity"/>
    <property type="evidence" value="ECO:0007669"/>
    <property type="project" value="UniProtKB-EC"/>
</dbReference>
<dbReference type="InterPro" id="IPR001406">
    <property type="entry name" value="PsdUridine_synth_TruA"/>
</dbReference>
<feature type="domain" description="Pseudouridine synthase I TruA alpha/beta" evidence="21">
    <location>
        <begin position="214"/>
        <end position="318"/>
    </location>
</feature>
<feature type="region of interest" description="Disordered" evidence="20">
    <location>
        <begin position="445"/>
        <end position="495"/>
    </location>
</feature>
<evidence type="ECO:0000256" key="16">
    <source>
        <dbReference type="ARBA" id="ARBA00080849"/>
    </source>
</evidence>
<evidence type="ECO:0000256" key="10">
    <source>
        <dbReference type="ARBA" id="ARBA00053709"/>
    </source>
</evidence>
<comment type="catalytic activity">
    <reaction evidence="9">
        <text>uridine(38/39/40) in tRNA = pseudouridine(38/39/40) in tRNA</text>
        <dbReference type="Rhea" id="RHEA:22376"/>
        <dbReference type="Rhea" id="RHEA-COMP:10085"/>
        <dbReference type="Rhea" id="RHEA-COMP:10087"/>
        <dbReference type="ChEBI" id="CHEBI:65314"/>
        <dbReference type="ChEBI" id="CHEBI:65315"/>
        <dbReference type="EC" id="5.4.99.12"/>
    </reaction>
</comment>
<evidence type="ECO:0000313" key="22">
    <source>
        <dbReference type="EMBL" id="CAG2202104.1"/>
    </source>
</evidence>
<comment type="subunit">
    <text evidence="11">Monomer. Forms a complex with RARG and the SRA1 RNA in the nucleus.</text>
</comment>
<dbReference type="GO" id="GO:0005634">
    <property type="term" value="C:nucleus"/>
    <property type="evidence" value="ECO:0007669"/>
    <property type="project" value="UniProtKB-SubCell"/>
</dbReference>
<evidence type="ECO:0000256" key="12">
    <source>
        <dbReference type="ARBA" id="ARBA00066509"/>
    </source>
</evidence>
<evidence type="ECO:0000256" key="7">
    <source>
        <dbReference type="ARBA" id="ARBA00023242"/>
    </source>
</evidence>
<dbReference type="InterPro" id="IPR041708">
    <property type="entry name" value="PUS1/PUS2-like"/>
</dbReference>
<dbReference type="Gene3D" id="3.30.70.580">
    <property type="entry name" value="Pseudouridine synthase I, catalytic domain, N-terminal subdomain"/>
    <property type="match status" value="1"/>
</dbReference>
<dbReference type="GO" id="GO:0003723">
    <property type="term" value="F:RNA binding"/>
    <property type="evidence" value="ECO:0007669"/>
    <property type="project" value="InterPro"/>
</dbReference>
<evidence type="ECO:0000256" key="8">
    <source>
        <dbReference type="ARBA" id="ARBA00036943"/>
    </source>
</evidence>
<feature type="compositionally biased region" description="Basic and acidic residues" evidence="20">
    <location>
        <begin position="457"/>
        <end position="495"/>
    </location>
</feature>
<dbReference type="SUPFAM" id="SSF55120">
    <property type="entry name" value="Pseudouridine synthase"/>
    <property type="match status" value="1"/>
</dbReference>
<keyword evidence="6 22" id="KW-0413">Isomerase</keyword>
<keyword evidence="7" id="KW-0539">Nucleus</keyword>
<dbReference type="InterPro" id="IPR020095">
    <property type="entry name" value="PsdUridine_synth_TruA_C"/>
</dbReference>
<evidence type="ECO:0000256" key="3">
    <source>
        <dbReference type="ARBA" id="ARBA00009375"/>
    </source>
</evidence>
<feature type="compositionally biased region" description="Basic and acidic residues" evidence="20">
    <location>
        <begin position="30"/>
        <end position="59"/>
    </location>
</feature>
<dbReference type="FunFam" id="3.30.70.580:FF:000002">
    <property type="entry name" value="tRNA pseudouridine synthase"/>
    <property type="match status" value="1"/>
</dbReference>
<evidence type="ECO:0000256" key="2">
    <source>
        <dbReference type="ARBA" id="ARBA00004123"/>
    </source>
</evidence>
<evidence type="ECO:0000313" key="23">
    <source>
        <dbReference type="Proteomes" id="UP000683360"/>
    </source>
</evidence>
<feature type="binding site" evidence="19">
    <location>
        <position position="179"/>
    </location>
    <ligand>
        <name>substrate</name>
    </ligand>
</feature>
<evidence type="ECO:0000256" key="13">
    <source>
        <dbReference type="ARBA" id="ARBA00068582"/>
    </source>
</evidence>
<dbReference type="InterPro" id="IPR020094">
    <property type="entry name" value="TruA/RsuA/RluB/E/F_N"/>
</dbReference>
<gene>
    <name evidence="22" type="ORF">MEDL_16683</name>
</gene>
<dbReference type="NCBIfam" id="TIGR00071">
    <property type="entry name" value="hisT_truA"/>
    <property type="match status" value="1"/>
</dbReference>
<comment type="function">
    <text evidence="10">Pseudouridylate synthase that catalyzes pseudouridylation of tRNAs and mRNAs. Acts on positions 27/28 in the anticodon stem and also positions 34 and 36 in the anticodon of an intron containing tRNA. Also catalyzes pseudouridylation of mRNAs: mediates pseudouridylation of mRNAs with the consensus sequence 5'-UGUAG-3'. Acts as a regulator of pre-mRNA splicing by mediating pseudouridylation of pre-mRNAs at locations associated with alternatively spliced regions. Pseudouridylation of pre-mRNAs near splice sites directly regulates mRNA splicing and mRNA 3'-end processing. Involved in regulation of nuclear receptor activity through pseudouridylation of SRA1 mRNA.</text>
</comment>
<evidence type="ECO:0000256" key="9">
    <source>
        <dbReference type="ARBA" id="ARBA00052184"/>
    </source>
</evidence>
<evidence type="ECO:0000256" key="19">
    <source>
        <dbReference type="PIRSR" id="PIRSR641708-2"/>
    </source>
</evidence>
<feature type="active site" description="Nucleophile" evidence="18">
    <location>
        <position position="123"/>
    </location>
</feature>
<dbReference type="EMBL" id="CAJPWZ010000876">
    <property type="protein sequence ID" value="CAG2202104.1"/>
    <property type="molecule type" value="Genomic_DNA"/>
</dbReference>
<dbReference type="FunFam" id="3.30.70.660:FF:000002">
    <property type="entry name" value="tRNA pseudouridine synthase"/>
    <property type="match status" value="1"/>
</dbReference>
<dbReference type="GO" id="GO:0031119">
    <property type="term" value="P:tRNA pseudouridine synthesis"/>
    <property type="evidence" value="ECO:0007669"/>
    <property type="project" value="InterPro"/>
</dbReference>
<evidence type="ECO:0000256" key="4">
    <source>
        <dbReference type="ARBA" id="ARBA00022664"/>
    </source>
</evidence>
<dbReference type="CDD" id="cd02568">
    <property type="entry name" value="PseudoU_synth_PUS1_PUS2"/>
    <property type="match status" value="1"/>
</dbReference>
<dbReference type="AlphaFoldDB" id="A0A8S3R4J3"/>
<comment type="catalytic activity">
    <reaction evidence="1">
        <text>a uridine in mRNA = a pseudouridine in mRNA</text>
        <dbReference type="Rhea" id="RHEA:56644"/>
        <dbReference type="Rhea" id="RHEA-COMP:14658"/>
        <dbReference type="Rhea" id="RHEA-COMP:14659"/>
        <dbReference type="ChEBI" id="CHEBI:65314"/>
        <dbReference type="ChEBI" id="CHEBI:65315"/>
    </reaction>
</comment>
<evidence type="ECO:0000256" key="15">
    <source>
        <dbReference type="ARBA" id="ARBA00079087"/>
    </source>
</evidence>
<comment type="similarity">
    <text evidence="3">Belongs to the tRNA pseudouridine synthase TruA family.</text>
</comment>
<evidence type="ECO:0000256" key="1">
    <source>
        <dbReference type="ARBA" id="ARBA00001166"/>
    </source>
</evidence>
<keyword evidence="4" id="KW-0507">mRNA processing</keyword>
<sequence>MLRKVLQRITQVIKSVKMTDISPSSAAVQQDDKGNKRPLVEELSDQHKKQKTESGEQPKKLQKRKIAMLIGYNGKGYHGIQINKEVNTIENEILQALVKTQCIPQEHADVPQKMSFQRACRTDKGVSAAQNLLSLKVIIDIENLLEKINSHLPEQIRVFGYRRTTGGFDCKNYCDNRTYMYICPTYAFAPLENIVTDEYRMTDDVVEHVNKMLARFVGTHRFHNYTSKIDAKEARAKRYIISFTCGKPFIRDGCEFCVITVRGQSFMLHHIRKMIGITIAIVRGNCGEDVIDKSWKPERVDIPKAPGQGLCLEQPHYDNYNKKYGTDGIHAPLDWVEEQDAITKFKEEYIYSDIMKTEKDEKIMMEWLGTLQHHAFDFVNDKDDRDSRFDKKRFLDKCKRDHHVFDVVDDKEERASRYAKQNYLKKCKEDTDIVITPETGFNFKSKRSNFDNSENTKANEDNSDGHSESEVKIKSETIEDNSDKHLDSEVEMKSK</sequence>
<evidence type="ECO:0000256" key="6">
    <source>
        <dbReference type="ARBA" id="ARBA00023235"/>
    </source>
</evidence>
<dbReference type="Pfam" id="PF01416">
    <property type="entry name" value="PseudoU_synth_1"/>
    <property type="match status" value="1"/>
</dbReference>
<dbReference type="PANTHER" id="PTHR11142">
    <property type="entry name" value="PSEUDOURIDYLATE SYNTHASE"/>
    <property type="match status" value="1"/>
</dbReference>
<proteinExistence type="inferred from homology"/>
<dbReference type="Gene3D" id="3.30.70.660">
    <property type="entry name" value="Pseudouridine synthase I, catalytic domain, C-terminal subdomain"/>
    <property type="match status" value="1"/>
</dbReference>
<accession>A0A8S3R4J3</accession>
<comment type="catalytic activity">
    <reaction evidence="8">
        <text>a uridine in tRNA = a pseudouridine in tRNA</text>
        <dbReference type="Rhea" id="RHEA:54572"/>
        <dbReference type="Rhea" id="RHEA-COMP:13339"/>
        <dbReference type="Rhea" id="RHEA-COMP:13934"/>
        <dbReference type="ChEBI" id="CHEBI:65314"/>
        <dbReference type="ChEBI" id="CHEBI:65315"/>
    </reaction>
</comment>
<dbReference type="EC" id="5.4.99.12" evidence="12"/>
<dbReference type="PANTHER" id="PTHR11142:SF4">
    <property type="entry name" value="PSEUDOURIDYLATE SYNTHASE 1 HOMOLOG"/>
    <property type="match status" value="1"/>
</dbReference>
<evidence type="ECO:0000256" key="11">
    <source>
        <dbReference type="ARBA" id="ARBA00064589"/>
    </source>
</evidence>
<keyword evidence="23" id="KW-1185">Reference proteome</keyword>
<dbReference type="InterPro" id="IPR020103">
    <property type="entry name" value="PsdUridine_synth_cat_dom_sf"/>
</dbReference>
<dbReference type="Proteomes" id="UP000683360">
    <property type="component" value="Unassembled WGS sequence"/>
</dbReference>
<organism evidence="22 23">
    <name type="scientific">Mytilus edulis</name>
    <name type="common">Blue mussel</name>
    <dbReference type="NCBI Taxonomy" id="6550"/>
    <lineage>
        <taxon>Eukaryota</taxon>
        <taxon>Metazoa</taxon>
        <taxon>Spiralia</taxon>
        <taxon>Lophotrochozoa</taxon>
        <taxon>Mollusca</taxon>
        <taxon>Bivalvia</taxon>
        <taxon>Autobranchia</taxon>
        <taxon>Pteriomorphia</taxon>
        <taxon>Mytilida</taxon>
        <taxon>Mytiloidea</taxon>
        <taxon>Mytilidae</taxon>
        <taxon>Mytilinae</taxon>
        <taxon>Mytilus</taxon>
    </lineage>
</organism>
<dbReference type="GO" id="GO:1990481">
    <property type="term" value="P:mRNA pseudouridine synthesis"/>
    <property type="evidence" value="ECO:0007669"/>
    <property type="project" value="TreeGrafter"/>
</dbReference>
<evidence type="ECO:0000256" key="5">
    <source>
        <dbReference type="ARBA" id="ARBA00022694"/>
    </source>
</evidence>
<name>A0A8S3R4J3_MYTED</name>
<comment type="caution">
    <text evidence="22">The sequence shown here is derived from an EMBL/GenBank/DDBJ whole genome shotgun (WGS) entry which is preliminary data.</text>
</comment>
<reference evidence="22" key="1">
    <citation type="submission" date="2021-03" db="EMBL/GenBank/DDBJ databases">
        <authorList>
            <person name="Bekaert M."/>
        </authorList>
    </citation>
    <scope>NUCLEOTIDE SEQUENCE</scope>
</reference>
<dbReference type="GO" id="GO:0006397">
    <property type="term" value="P:mRNA processing"/>
    <property type="evidence" value="ECO:0007669"/>
    <property type="project" value="UniProtKB-KW"/>
</dbReference>
<dbReference type="OrthoDB" id="10256309at2759"/>
<comment type="subcellular location">
    <subcellularLocation>
        <location evidence="2">Nucleus</location>
    </subcellularLocation>
</comment>
<keyword evidence="5" id="KW-0819">tRNA processing</keyword>
<protein>
    <recommendedName>
        <fullName evidence="13">Pseudouridylate synthase 1 homolog</fullName>
        <ecNumber evidence="12">5.4.99.12</ecNumber>
    </recommendedName>
    <alternativeName>
        <fullName evidence="14">tRNA pseudouridine synthase 1</fullName>
    </alternativeName>
    <alternativeName>
        <fullName evidence="17">tRNA pseudouridine(38-40) synthase</fullName>
    </alternativeName>
    <alternativeName>
        <fullName evidence="15">tRNA pseudouridylate synthase I</fullName>
    </alternativeName>
    <alternativeName>
        <fullName evidence="16">tRNA-uridine isomerase I</fullName>
    </alternativeName>
</protein>
<feature type="region of interest" description="Disordered" evidence="20">
    <location>
        <begin position="20"/>
        <end position="60"/>
    </location>
</feature>
<evidence type="ECO:0000256" key="17">
    <source>
        <dbReference type="ARBA" id="ARBA00081344"/>
    </source>
</evidence>
<evidence type="ECO:0000256" key="20">
    <source>
        <dbReference type="SAM" id="MobiDB-lite"/>
    </source>
</evidence>
<evidence type="ECO:0000256" key="14">
    <source>
        <dbReference type="ARBA" id="ARBA00075153"/>
    </source>
</evidence>